<dbReference type="Proteomes" id="UP000678393">
    <property type="component" value="Unassembled WGS sequence"/>
</dbReference>
<evidence type="ECO:0000259" key="8">
    <source>
        <dbReference type="PROSITE" id="PS50823"/>
    </source>
</evidence>
<comment type="caution">
    <text evidence="9">The sequence shown here is derived from an EMBL/GenBank/DDBJ whole genome shotgun (WGS) entry which is preliminary data.</text>
</comment>
<evidence type="ECO:0000313" key="10">
    <source>
        <dbReference type="Proteomes" id="UP000678393"/>
    </source>
</evidence>
<evidence type="ECO:0000256" key="3">
    <source>
        <dbReference type="ARBA" id="ARBA00022741"/>
    </source>
</evidence>
<dbReference type="CDD" id="cd22534">
    <property type="entry name" value="KH-II_Era"/>
    <property type="match status" value="1"/>
</dbReference>
<keyword evidence="10" id="KW-1185">Reference proteome</keyword>
<protein>
    <recommendedName>
        <fullName evidence="2">GTPase Era, mitochondrial</fullName>
    </recommendedName>
    <alternativeName>
        <fullName evidence="6">ERA-like protein 1</fullName>
    </alternativeName>
</protein>
<dbReference type="EMBL" id="CAJHNH020008223">
    <property type="protein sequence ID" value="CAG5135375.1"/>
    <property type="molecule type" value="Genomic_DNA"/>
</dbReference>
<dbReference type="GO" id="GO:0005525">
    <property type="term" value="F:GTP binding"/>
    <property type="evidence" value="ECO:0007669"/>
    <property type="project" value="UniProtKB-KW"/>
</dbReference>
<evidence type="ECO:0000256" key="2">
    <source>
        <dbReference type="ARBA" id="ARBA00019149"/>
    </source>
</evidence>
<evidence type="ECO:0000256" key="4">
    <source>
        <dbReference type="ARBA" id="ARBA00022884"/>
    </source>
</evidence>
<evidence type="ECO:0000256" key="7">
    <source>
        <dbReference type="PROSITE-ProRule" id="PRU00118"/>
    </source>
</evidence>
<dbReference type="AlphaFoldDB" id="A0A8S4A5K9"/>
<reference evidence="9" key="1">
    <citation type="submission" date="2021-04" db="EMBL/GenBank/DDBJ databases">
        <authorList>
            <consortium name="Molecular Ecology Group"/>
        </authorList>
    </citation>
    <scope>NUCLEOTIDE SEQUENCE</scope>
</reference>
<dbReference type="PROSITE" id="PS50823">
    <property type="entry name" value="KH_TYPE_2"/>
    <property type="match status" value="1"/>
</dbReference>
<dbReference type="Gene3D" id="3.30.300.20">
    <property type="match status" value="1"/>
</dbReference>
<dbReference type="GO" id="GO:0043024">
    <property type="term" value="F:ribosomal small subunit binding"/>
    <property type="evidence" value="ECO:0007669"/>
    <property type="project" value="TreeGrafter"/>
</dbReference>
<keyword evidence="4 7" id="KW-0694">RNA-binding</keyword>
<dbReference type="SUPFAM" id="SSF52540">
    <property type="entry name" value="P-loop containing nucleoside triphosphate hydrolases"/>
    <property type="match status" value="1"/>
</dbReference>
<dbReference type="PANTHER" id="PTHR42698">
    <property type="entry name" value="GTPASE ERA"/>
    <property type="match status" value="1"/>
</dbReference>
<evidence type="ECO:0000256" key="6">
    <source>
        <dbReference type="ARBA" id="ARBA00030975"/>
    </source>
</evidence>
<dbReference type="GO" id="GO:0005759">
    <property type="term" value="C:mitochondrial matrix"/>
    <property type="evidence" value="ECO:0007669"/>
    <property type="project" value="TreeGrafter"/>
</dbReference>
<evidence type="ECO:0000313" key="9">
    <source>
        <dbReference type="EMBL" id="CAG5135375.1"/>
    </source>
</evidence>
<organism evidence="9 10">
    <name type="scientific">Candidula unifasciata</name>
    <dbReference type="NCBI Taxonomy" id="100452"/>
    <lineage>
        <taxon>Eukaryota</taxon>
        <taxon>Metazoa</taxon>
        <taxon>Spiralia</taxon>
        <taxon>Lophotrochozoa</taxon>
        <taxon>Mollusca</taxon>
        <taxon>Gastropoda</taxon>
        <taxon>Heterobranchia</taxon>
        <taxon>Euthyneura</taxon>
        <taxon>Panpulmonata</taxon>
        <taxon>Eupulmonata</taxon>
        <taxon>Stylommatophora</taxon>
        <taxon>Helicina</taxon>
        <taxon>Helicoidea</taxon>
        <taxon>Geomitridae</taxon>
        <taxon>Candidula</taxon>
    </lineage>
</organism>
<dbReference type="NCBIfam" id="TIGR00231">
    <property type="entry name" value="small_GTP"/>
    <property type="match status" value="1"/>
</dbReference>
<dbReference type="PANTHER" id="PTHR42698:SF1">
    <property type="entry name" value="GTPASE ERA, MITOCHONDRIAL"/>
    <property type="match status" value="1"/>
</dbReference>
<dbReference type="HAMAP" id="MF_00367">
    <property type="entry name" value="GTPase_Era"/>
    <property type="match status" value="1"/>
</dbReference>
<dbReference type="InterPro" id="IPR015946">
    <property type="entry name" value="KH_dom-like_a/b"/>
</dbReference>
<dbReference type="GO" id="GO:0019843">
    <property type="term" value="F:rRNA binding"/>
    <property type="evidence" value="ECO:0007669"/>
    <property type="project" value="TreeGrafter"/>
</dbReference>
<gene>
    <name evidence="9" type="ORF">CUNI_LOCUS20933</name>
</gene>
<keyword evidence="5" id="KW-0342">GTP-binding</keyword>
<dbReference type="Pfam" id="PF01926">
    <property type="entry name" value="MMR_HSR1"/>
    <property type="match status" value="1"/>
</dbReference>
<dbReference type="InterPro" id="IPR006073">
    <property type="entry name" value="GTP-bd"/>
</dbReference>
<sequence>MNMTSMAGFVTRPFSQFGFPHRNIKRTTLSQCLISLHHSFIHSRCHNEMTSDHISGIDANNVSTNTCSPENPQTSIEADHSEDVERLVGNTPESQQFRTHLKPDSPPGSRLLRVAVIGRPNCGKSTLTNALMGWRVTSVSEKVHTTRKNTLAVFTEDETQVVFLDTPGILHPGSRKKHHLEKTLEIDPVRSLASADLVVAMVDASNTFMIQALDQNLMEMLYLYRHIPSVLALNKVDLIKQKAALLQTVRLLTDGVVDGHRLDHDISTKKVTVKERMFAAADKALKQTSVRDPSEEQISMTWTSRTEKAAIPENLLVPDENTLRSQELSWEEYFNKRRSASQVVKDMRGWPLFKEVFVLSALRGEGVRNLKNYLLQCARPARWDYHSSLVTDQHPQEVVLMCVREKLLENLKNEVPYQLELSLVMLTVDPEDHLLNVIVNIHCQTERQLTIFLGREGQMIQKISSQSKQAIMDTFRCDVRLKLVAKLQKKKL</sequence>
<keyword evidence="3" id="KW-0547">Nucleotide-binding</keyword>
<dbReference type="SUPFAM" id="SSF54814">
    <property type="entry name" value="Prokaryotic type KH domain (KH-domain type II)"/>
    <property type="match status" value="1"/>
</dbReference>
<dbReference type="InterPro" id="IPR030388">
    <property type="entry name" value="G_ERA_dom"/>
</dbReference>
<dbReference type="GO" id="GO:0000028">
    <property type="term" value="P:ribosomal small subunit assembly"/>
    <property type="evidence" value="ECO:0007669"/>
    <property type="project" value="TreeGrafter"/>
</dbReference>
<dbReference type="InterPro" id="IPR027417">
    <property type="entry name" value="P-loop_NTPase"/>
</dbReference>
<proteinExistence type="inferred from homology"/>
<dbReference type="CDD" id="cd04163">
    <property type="entry name" value="Era"/>
    <property type="match status" value="1"/>
</dbReference>
<dbReference type="InterPro" id="IPR005662">
    <property type="entry name" value="GTPase_Era-like"/>
</dbReference>
<name>A0A8S4A5K9_9EUPU</name>
<evidence type="ECO:0000256" key="5">
    <source>
        <dbReference type="ARBA" id="ARBA00023134"/>
    </source>
</evidence>
<dbReference type="InterPro" id="IPR005225">
    <property type="entry name" value="Small_GTP-bd"/>
</dbReference>
<dbReference type="OrthoDB" id="8954335at2759"/>
<dbReference type="FunFam" id="3.40.50.300:FF:002220">
    <property type="entry name" value="GTPase Era, mitochondrial"/>
    <property type="match status" value="1"/>
</dbReference>
<comment type="similarity">
    <text evidence="1">Belongs to the TRAFAC class TrmE-Era-EngA-EngB-Septin-like GTPase superfamily. Era GTPase family.</text>
</comment>
<evidence type="ECO:0000256" key="1">
    <source>
        <dbReference type="ARBA" id="ARBA00007921"/>
    </source>
</evidence>
<dbReference type="InterPro" id="IPR004044">
    <property type="entry name" value="KH_dom_type_2"/>
</dbReference>
<dbReference type="Gene3D" id="3.40.50.300">
    <property type="entry name" value="P-loop containing nucleotide triphosphate hydrolases"/>
    <property type="match status" value="1"/>
</dbReference>
<dbReference type="PRINTS" id="PR00326">
    <property type="entry name" value="GTP1OBG"/>
</dbReference>
<dbReference type="InterPro" id="IPR009019">
    <property type="entry name" value="KH_sf_prok-type"/>
</dbReference>
<feature type="domain" description="KH type-2" evidence="8">
    <location>
        <begin position="411"/>
        <end position="489"/>
    </location>
</feature>
<accession>A0A8S4A5K9</accession>